<protein>
    <recommendedName>
        <fullName evidence="10">Condensin complex subunit 1</fullName>
    </recommendedName>
</protein>
<dbReference type="InterPro" id="IPR011989">
    <property type="entry name" value="ARM-like"/>
</dbReference>
<proteinExistence type="inferred from homology"/>
<dbReference type="AlphaFoldDB" id="A0AAF0E0N9"/>
<dbReference type="GO" id="GO:0005634">
    <property type="term" value="C:nucleus"/>
    <property type="evidence" value="ECO:0007669"/>
    <property type="project" value="UniProtKB-SubCell"/>
</dbReference>
<gene>
    <name evidence="14" type="primary">cnd1</name>
    <name evidence="14" type="ORF">MOBT1_001850</name>
</gene>
<dbReference type="Pfam" id="PF12922">
    <property type="entry name" value="Cnd1_N"/>
    <property type="match status" value="1"/>
</dbReference>
<name>A0AAF0E0N9_9BASI</name>
<dbReference type="InterPro" id="IPR032682">
    <property type="entry name" value="Cnd1_C"/>
</dbReference>
<evidence type="ECO:0000256" key="4">
    <source>
        <dbReference type="ARBA" id="ARBA00022454"/>
    </source>
</evidence>
<accession>A0AAF0E0N9</accession>
<dbReference type="PANTHER" id="PTHR14222:SF2">
    <property type="entry name" value="CONDENSIN COMPLEX SUBUNIT 1"/>
    <property type="match status" value="1"/>
</dbReference>
<evidence type="ECO:0000259" key="12">
    <source>
        <dbReference type="Pfam" id="PF12717"/>
    </source>
</evidence>
<dbReference type="PIRSF" id="PIRSF017127">
    <property type="entry name" value="Condensin_D2"/>
    <property type="match status" value="1"/>
</dbReference>
<dbReference type="GO" id="GO:0000796">
    <property type="term" value="C:condensin complex"/>
    <property type="evidence" value="ECO:0007669"/>
    <property type="project" value="TreeGrafter"/>
</dbReference>
<evidence type="ECO:0000256" key="8">
    <source>
        <dbReference type="ARBA" id="ARBA00023242"/>
    </source>
</evidence>
<keyword evidence="5 10" id="KW-0132">Cell division</keyword>
<feature type="domain" description="Condensin complex subunit 1 C-terminal" evidence="12">
    <location>
        <begin position="967"/>
        <end position="1128"/>
    </location>
</feature>
<dbReference type="GO" id="GO:0007076">
    <property type="term" value="P:mitotic chromosome condensation"/>
    <property type="evidence" value="ECO:0007669"/>
    <property type="project" value="InterPro"/>
</dbReference>
<dbReference type="GO" id="GO:0000779">
    <property type="term" value="C:condensed chromosome, centromeric region"/>
    <property type="evidence" value="ECO:0007669"/>
    <property type="project" value="TreeGrafter"/>
</dbReference>
<evidence type="ECO:0000256" key="9">
    <source>
        <dbReference type="ARBA" id="ARBA00023306"/>
    </source>
</evidence>
<organism evidence="14 15">
    <name type="scientific">Malassezia obtusa</name>
    <dbReference type="NCBI Taxonomy" id="76774"/>
    <lineage>
        <taxon>Eukaryota</taxon>
        <taxon>Fungi</taxon>
        <taxon>Dikarya</taxon>
        <taxon>Basidiomycota</taxon>
        <taxon>Ustilaginomycotina</taxon>
        <taxon>Malasseziomycetes</taxon>
        <taxon>Malasseziales</taxon>
        <taxon>Malasseziaceae</taxon>
        <taxon>Malassezia</taxon>
    </lineage>
</organism>
<feature type="region of interest" description="Disordered" evidence="11">
    <location>
        <begin position="463"/>
        <end position="499"/>
    </location>
</feature>
<dbReference type="Pfam" id="PF12717">
    <property type="entry name" value="Cnd1"/>
    <property type="match status" value="1"/>
</dbReference>
<feature type="compositionally biased region" description="Basic and acidic residues" evidence="11">
    <location>
        <begin position="1198"/>
        <end position="1208"/>
    </location>
</feature>
<keyword evidence="7 10" id="KW-0226">DNA condensation</keyword>
<dbReference type="EMBL" id="CP119936">
    <property type="protein sequence ID" value="WFD03161.1"/>
    <property type="molecule type" value="Genomic_DNA"/>
</dbReference>
<evidence type="ECO:0000256" key="7">
    <source>
        <dbReference type="ARBA" id="ARBA00023067"/>
    </source>
</evidence>
<feature type="domain" description="Condensin complex subunit 1 N-terminal" evidence="13">
    <location>
        <begin position="81"/>
        <end position="219"/>
    </location>
</feature>
<keyword evidence="15" id="KW-1185">Reference proteome</keyword>
<feature type="region of interest" description="Disordered" evidence="11">
    <location>
        <begin position="1197"/>
        <end position="1231"/>
    </location>
</feature>
<evidence type="ECO:0000313" key="14">
    <source>
        <dbReference type="EMBL" id="WFD03161.1"/>
    </source>
</evidence>
<evidence type="ECO:0000256" key="10">
    <source>
        <dbReference type="PIRNR" id="PIRNR017127"/>
    </source>
</evidence>
<keyword evidence="8" id="KW-0539">Nucleus</keyword>
<keyword evidence="9 10" id="KW-0131">Cell cycle</keyword>
<keyword evidence="4" id="KW-0158">Chromosome</keyword>
<dbReference type="PANTHER" id="PTHR14222">
    <property type="entry name" value="CONDENSIN"/>
    <property type="match status" value="1"/>
</dbReference>
<dbReference type="Proteomes" id="UP001214603">
    <property type="component" value="Chromosome 3"/>
</dbReference>
<dbReference type="SUPFAM" id="SSF48371">
    <property type="entry name" value="ARM repeat"/>
    <property type="match status" value="1"/>
</dbReference>
<evidence type="ECO:0000256" key="6">
    <source>
        <dbReference type="ARBA" id="ARBA00022776"/>
    </source>
</evidence>
<dbReference type="GO" id="GO:0042393">
    <property type="term" value="F:histone binding"/>
    <property type="evidence" value="ECO:0007669"/>
    <property type="project" value="TreeGrafter"/>
</dbReference>
<evidence type="ECO:0000259" key="13">
    <source>
        <dbReference type="Pfam" id="PF12922"/>
    </source>
</evidence>
<comment type="similarity">
    <text evidence="3 10">Belongs to the CND1 (condensin subunit 1) family.</text>
</comment>
<evidence type="ECO:0000256" key="2">
    <source>
        <dbReference type="ARBA" id="ARBA00004286"/>
    </source>
</evidence>
<evidence type="ECO:0000313" key="15">
    <source>
        <dbReference type="Proteomes" id="UP001214603"/>
    </source>
</evidence>
<reference evidence="14" key="1">
    <citation type="submission" date="2023-03" db="EMBL/GenBank/DDBJ databases">
        <title>Mating type loci evolution in Malassezia.</title>
        <authorList>
            <person name="Coelho M.A."/>
        </authorList>
    </citation>
    <scope>NUCLEOTIDE SEQUENCE</scope>
    <source>
        <strain evidence="14">CBS 7876</strain>
    </source>
</reference>
<keyword evidence="6 10" id="KW-0498">Mitosis</keyword>
<comment type="function">
    <text evidence="10">Regulatory subunit of the condensin complex, a complex required for conversion of interphase chromatin into mitotic-like condense chromosomes. The condensin complex probably introduces positive supercoils into relaxed DNA in the presence of type I topoisomerases and converts nicked DNA into positive knotted forms in the presence of type II topoisomerases.</text>
</comment>
<dbReference type="Gene3D" id="1.25.10.10">
    <property type="entry name" value="Leucine-rich Repeat Variant"/>
    <property type="match status" value="1"/>
</dbReference>
<dbReference type="InterPro" id="IPR024324">
    <property type="entry name" value="Condensin_cplx_su1_N"/>
</dbReference>
<evidence type="ECO:0000256" key="11">
    <source>
        <dbReference type="SAM" id="MobiDB-lite"/>
    </source>
</evidence>
<dbReference type="GO" id="GO:0051301">
    <property type="term" value="P:cell division"/>
    <property type="evidence" value="ECO:0007669"/>
    <property type="project" value="UniProtKB-KW"/>
</dbReference>
<feature type="compositionally biased region" description="Basic residues" evidence="11">
    <location>
        <begin position="1216"/>
        <end position="1231"/>
    </location>
</feature>
<evidence type="ECO:0000256" key="3">
    <source>
        <dbReference type="ARBA" id="ARBA00009606"/>
    </source>
</evidence>
<dbReference type="InterPro" id="IPR016024">
    <property type="entry name" value="ARM-type_fold"/>
</dbReference>
<sequence>MADGAFVLGDELLRLQDDELEIEHEVLLDTLDADEQQATVDRIVDALANDPTSVQDAGVYSALQSCVKHCAALRPAATHRLLDAVTSGMQNTLDPDALAGDAALEPLERYAFLLQWLVLALEKSRAPTSAPARSKTGDAWTWPTSIPSVLAAMARVLRALAEHVWPATAARDTFVSRCLLRPVSLLLENEAYVKHAQIRAGLFRVLCLAVKLHGQAFNVQTSILQSLQYYEHLAEPMAELLAQMRIEYDVERLAEDVLRDVASKTFTGLDSKSPRSFGRFLVRMAELNPRSVLKQISLLQTHLDSESYPIRNAMIEVQGLLIRELSLNDELAAADVEADDEGLGAGSAHQKQIDLFFARIEERFLDLTTFVRTKAIQTCLALCDLPVKFAPHRLQITALAVRALEDKGSNVRRNAIALLVKLVLTHPYGVLHGGELDADVWRERRGVVHAELEKAEAVLVFPETDAGPRDEAPEGEGPAREGPAGADATPEGRRRKPRRSTLDLEALAASQQAMTHGDQDKLVKLRLTLRYYDDALRFIEKLEQAVPILVQLLASTFKAEVLESMEFFRVAHEYRIRGAADGVRAMVHLIWAKDNALVLEDGSQLKGVRSRLLEVYRALYFDPYPELSRAENVARISRNMIERTFGATLAELTSLEQLFSLMHSERLVSPEVIEKLWDVYATPRPIAKAQRRGAILILGMLATADRALVADRIETLLQIGLGPLGMRDVTLATHTAVALQRVSGSAKKVKGALTDANVRYPMAHPLFARLRAVVQAPVHDGAQRGAWFRLAEHAVQAIYALGEQPDALCTEIVRHLTREALCGDGAGDAFRLAQLLFVVGHVALKQMVYMELVERELKRRKAERDASDGGAQRSTELDQVAGSAEDEIGDMMALLKDRELLYGPQSLLALYGPLVAHILRTPHAYADAYVQRAAALALPKLMCLASEYCDAHLALLLHVLKTAPDAVVRANVVIGLGDVAVCFGTLVDENSERLYAGLADPNLGVKKNTLMVLTHLILNGMIKVKGQLGEMAKCLEDREPRVSDLAKLFFSELATKENAVYNNLPDIISHLSSGAHAVDEETFVNTMRFIFTFIDKERQAENVIEKLCQRFRLTTEERQWRDIAYCLSLLPYRSERSIKKLVEGLPYYQDKLYHPEVYRRFAEILAKMRQGKAGAQAKGHDADLREFEEILAHAASQGRDDHAVEHAAHAQVARTERRRAQRAPRRRAQAA</sequence>
<dbReference type="GO" id="GO:0010032">
    <property type="term" value="P:meiotic chromosome condensation"/>
    <property type="evidence" value="ECO:0007669"/>
    <property type="project" value="TreeGrafter"/>
</dbReference>
<dbReference type="InterPro" id="IPR007673">
    <property type="entry name" value="Condensin_cplx_su1"/>
</dbReference>
<feature type="region of interest" description="Disordered" evidence="11">
    <location>
        <begin position="861"/>
        <end position="881"/>
    </location>
</feature>
<comment type="subcellular location">
    <subcellularLocation>
        <location evidence="2">Chromosome</location>
    </subcellularLocation>
    <subcellularLocation>
        <location evidence="1">Nucleus</location>
    </subcellularLocation>
</comment>
<evidence type="ECO:0000256" key="1">
    <source>
        <dbReference type="ARBA" id="ARBA00004123"/>
    </source>
</evidence>
<dbReference type="InterPro" id="IPR026971">
    <property type="entry name" value="CND1/NCAPD3"/>
</dbReference>
<evidence type="ECO:0000256" key="5">
    <source>
        <dbReference type="ARBA" id="ARBA00022618"/>
    </source>
</evidence>